<keyword evidence="3" id="KW-1185">Reference proteome</keyword>
<comment type="caution">
    <text evidence="2">The sequence shown here is derived from an EMBL/GenBank/DDBJ whole genome shotgun (WGS) entry which is preliminary data.</text>
</comment>
<proteinExistence type="predicted"/>
<feature type="region of interest" description="Disordered" evidence="1">
    <location>
        <begin position="130"/>
        <end position="168"/>
    </location>
</feature>
<evidence type="ECO:0000256" key="1">
    <source>
        <dbReference type="SAM" id="MobiDB-lite"/>
    </source>
</evidence>
<dbReference type="Proteomes" id="UP001595632">
    <property type="component" value="Unassembled WGS sequence"/>
</dbReference>
<dbReference type="EMBL" id="JBHRTB010000010">
    <property type="protein sequence ID" value="MFC3143613.1"/>
    <property type="molecule type" value="Genomic_DNA"/>
</dbReference>
<feature type="compositionally biased region" description="Acidic residues" evidence="1">
    <location>
        <begin position="336"/>
        <end position="348"/>
    </location>
</feature>
<feature type="region of interest" description="Disordered" evidence="1">
    <location>
        <begin position="77"/>
        <end position="109"/>
    </location>
</feature>
<feature type="compositionally biased region" description="Acidic residues" evidence="1">
    <location>
        <begin position="521"/>
        <end position="532"/>
    </location>
</feature>
<feature type="compositionally biased region" description="Acidic residues" evidence="1">
    <location>
        <begin position="394"/>
        <end position="411"/>
    </location>
</feature>
<accession>A0ABV7GPS6</accession>
<gene>
    <name evidence="2" type="ORF">ACFOGP_12900</name>
</gene>
<protein>
    <recommendedName>
        <fullName evidence="4">Lipoprotein</fullName>
    </recommendedName>
</protein>
<sequence>MVNASKILTVSYGTFSCTLEGFDEPFSTMKSIAEYFRDLAADDRYFGAEPPTPDAEMLHRIAEREIQRRVEARVDRNGILLRPAEDAETDDSEQSQQVDEQDTPAPAADPMVAATVATSVAARADMAPEAPDAPEAVADPTPAPAPAAAAPAPAPAAPAEPADPHAETVAEKLRRIRAAVARAQTEPQLASTFAEDERPELSNAPIDGIMSAPAEDEAEDEDVPAADESAADDEGMLDAVAAAELGVVPATVATDEDEAVEDTVEDTAEQASPEQASTEQAADDLDEADLAALGLEAEADVPFEFAATTDADVTDFAEASSFEDETAEDTLAGFEMPEDDGTEDEAEDMTAPTDMPDIAEAFAADDFEDEAEDIALVLPETAGVVRPEPVAETPADDASFEDEGFDIESLDLDTSAPETAEDDADEAAFEETAEDDLSDLDLGDILGADTASEPEAEEETAPVEEDTAEDVSEETDEADDRLPPLSLTSAERIDETDEAEADDAPHVRVLKMSRDEFDAQYAEDDTDEDTEVQELTSLDGDAEPLSERDEIRAALGETGLSEDDEADLIDELMRAGQDDEETPDTADIDHRDAVAADLAAAAAEVQRNEDGDTTAPDTQSGDVPVDRLLAQADTELRNNDNKRRRSAIAHLKAAVAAVRADGGRAASKREREAERAMSQYRDDLASAVRPTSGPALTDEDARSHKLRLDDATEDMGDTPEAEAEAPTPEPAPEPAADRPSGLRRPTVSGSGDQPRRKRPMAPLMLVSEQRIDREEDDAAEASARPVRPRRVRSDDVDASEAASQDDVSEDGFKAFVDRMAPDGLQELLEASAAFAGAVRGEASNSRPQIMSRVARLLPDGAFSREDGLRAFGVLLREGRILRVERGRFTVAPGSRFNDAQRRSAAG</sequence>
<evidence type="ECO:0008006" key="4">
    <source>
        <dbReference type="Google" id="ProtNLM"/>
    </source>
</evidence>
<feature type="compositionally biased region" description="Acidic residues" evidence="1">
    <location>
        <begin position="452"/>
        <end position="479"/>
    </location>
</feature>
<feature type="compositionally biased region" description="Basic and acidic residues" evidence="1">
    <location>
        <begin position="667"/>
        <end position="684"/>
    </location>
</feature>
<feature type="compositionally biased region" description="Acidic residues" evidence="1">
    <location>
        <begin position="254"/>
        <end position="268"/>
    </location>
</feature>
<feature type="region of interest" description="Disordered" evidence="1">
    <location>
        <begin position="657"/>
        <end position="810"/>
    </location>
</feature>
<feature type="region of interest" description="Disordered" evidence="1">
    <location>
        <begin position="183"/>
        <end position="232"/>
    </location>
</feature>
<feature type="region of interest" description="Disordered" evidence="1">
    <location>
        <begin position="321"/>
        <end position="354"/>
    </location>
</feature>
<feature type="compositionally biased region" description="Polar residues" evidence="1">
    <location>
        <begin position="270"/>
        <end position="280"/>
    </location>
</feature>
<feature type="compositionally biased region" description="Acidic residues" evidence="1">
    <location>
        <begin position="711"/>
        <end position="723"/>
    </location>
</feature>
<dbReference type="PROSITE" id="PS51257">
    <property type="entry name" value="PROKAR_LIPOPROTEIN"/>
    <property type="match status" value="1"/>
</dbReference>
<feature type="region of interest" description="Disordered" evidence="1">
    <location>
        <begin position="601"/>
        <end position="625"/>
    </location>
</feature>
<evidence type="ECO:0000313" key="2">
    <source>
        <dbReference type="EMBL" id="MFC3143613.1"/>
    </source>
</evidence>
<dbReference type="RefSeq" id="WP_275630897.1">
    <property type="nucleotide sequence ID" value="NZ_JARGYD010000001.1"/>
</dbReference>
<reference evidence="3" key="1">
    <citation type="journal article" date="2019" name="Int. J. Syst. Evol. Microbiol.">
        <title>The Global Catalogue of Microorganisms (GCM) 10K type strain sequencing project: providing services to taxonomists for standard genome sequencing and annotation.</title>
        <authorList>
            <consortium name="The Broad Institute Genomics Platform"/>
            <consortium name="The Broad Institute Genome Sequencing Center for Infectious Disease"/>
            <person name="Wu L."/>
            <person name="Ma J."/>
        </authorList>
    </citation>
    <scope>NUCLEOTIDE SEQUENCE [LARGE SCALE GENOMIC DNA]</scope>
    <source>
        <strain evidence="3">KCTC 52366</strain>
    </source>
</reference>
<feature type="compositionally biased region" description="Acidic residues" evidence="1">
    <location>
        <begin position="214"/>
        <end position="232"/>
    </location>
</feature>
<organism evidence="2 3">
    <name type="scientific">Psychromarinibacter halotolerans</name>
    <dbReference type="NCBI Taxonomy" id="1775175"/>
    <lineage>
        <taxon>Bacteria</taxon>
        <taxon>Pseudomonadati</taxon>
        <taxon>Pseudomonadota</taxon>
        <taxon>Alphaproteobacteria</taxon>
        <taxon>Rhodobacterales</taxon>
        <taxon>Paracoccaceae</taxon>
        <taxon>Psychromarinibacter</taxon>
    </lineage>
</organism>
<feature type="compositionally biased region" description="Acidic residues" evidence="1">
    <location>
        <begin position="419"/>
        <end position="442"/>
    </location>
</feature>
<feature type="compositionally biased region" description="Basic and acidic residues" evidence="1">
    <location>
        <begin position="699"/>
        <end position="710"/>
    </location>
</feature>
<feature type="region of interest" description="Disordered" evidence="1">
    <location>
        <begin position="378"/>
        <end position="548"/>
    </location>
</feature>
<feature type="compositionally biased region" description="Low complexity" evidence="1">
    <location>
        <begin position="130"/>
        <end position="151"/>
    </location>
</feature>
<feature type="region of interest" description="Disordered" evidence="1">
    <location>
        <begin position="250"/>
        <end position="282"/>
    </location>
</feature>
<name>A0ABV7GPS6_9RHOB</name>
<evidence type="ECO:0000313" key="3">
    <source>
        <dbReference type="Proteomes" id="UP001595632"/>
    </source>
</evidence>